<evidence type="ECO:0000313" key="4">
    <source>
        <dbReference type="Proteomes" id="UP000198897"/>
    </source>
</evidence>
<dbReference type="AlphaFoldDB" id="A0A1I2MZL8"/>
<feature type="transmembrane region" description="Helical" evidence="1">
    <location>
        <begin position="391"/>
        <end position="409"/>
    </location>
</feature>
<feature type="domain" description="Nucleoside transporter/FeoB GTPase Gate" evidence="2">
    <location>
        <begin position="242"/>
        <end position="332"/>
    </location>
</feature>
<gene>
    <name evidence="3" type="ORF">SAMN05216353_11526</name>
</gene>
<keyword evidence="4" id="KW-1185">Reference proteome</keyword>
<sequence length="430" mass="48034">MSKYILILLWMILEVQETVRVEEALLISKIKTMWLTCLTLGFAVSLIIYPKAALTASLRGLDLWWEVVFPSLLPFFITAELLIGFGVVHGLGALSERFMRPLFNVPGSGGFVWVMGMASGYPSGAKWTADLRKKGQISQIEAERLISFTNASSPLFLFGAVAVGFFHNASLGVILAIAHYGGNFIVGIAMRFYKRKEESPIRDQTYPTFREAFMTMHQSRLDDGRSIGKLMGDAVSRSVDTLLMVGGFIMLFSVLTELLKRTGILPALSPLFHMIGLPESFPIPLMAGMLEMTTGIGAVTQTHESLLAQLMLVSFILGFHGFSIQAQIASIIAETDIRFKPYALSRLTHGAIATLMIAFLYIYVYSPSEKADSLPIWNPTEQLTIPLLEFFHHYGPPITIVMIMFTMFVKWQSDRNKPNEDENDHYEHIS</sequence>
<feature type="transmembrane region" description="Helical" evidence="1">
    <location>
        <begin position="33"/>
        <end position="51"/>
    </location>
</feature>
<dbReference type="EMBL" id="FOOG01000015">
    <property type="protein sequence ID" value="SFF94561.1"/>
    <property type="molecule type" value="Genomic_DNA"/>
</dbReference>
<dbReference type="InterPro" id="IPR014226">
    <property type="entry name" value="Spore_IM_YlbJ"/>
</dbReference>
<keyword evidence="1" id="KW-0472">Membrane</keyword>
<dbReference type="InterPro" id="IPR011642">
    <property type="entry name" value="Gate_dom"/>
</dbReference>
<feature type="transmembrane region" description="Helical" evidence="1">
    <location>
        <begin position="347"/>
        <end position="365"/>
    </location>
</feature>
<feature type="transmembrane region" description="Helical" evidence="1">
    <location>
        <begin position="145"/>
        <end position="166"/>
    </location>
</feature>
<evidence type="ECO:0000259" key="2">
    <source>
        <dbReference type="Pfam" id="PF07670"/>
    </source>
</evidence>
<keyword evidence="1" id="KW-1133">Transmembrane helix</keyword>
<feature type="transmembrane region" description="Helical" evidence="1">
    <location>
        <begin position="172"/>
        <end position="193"/>
    </location>
</feature>
<dbReference type="Proteomes" id="UP000198897">
    <property type="component" value="Unassembled WGS sequence"/>
</dbReference>
<feature type="transmembrane region" description="Helical" evidence="1">
    <location>
        <begin position="239"/>
        <end position="259"/>
    </location>
</feature>
<proteinExistence type="predicted"/>
<feature type="transmembrane region" description="Helical" evidence="1">
    <location>
        <begin position="63"/>
        <end position="85"/>
    </location>
</feature>
<dbReference type="Pfam" id="PF07670">
    <property type="entry name" value="Gate"/>
    <property type="match status" value="2"/>
</dbReference>
<feature type="transmembrane region" description="Helical" evidence="1">
    <location>
        <begin position="306"/>
        <end position="326"/>
    </location>
</feature>
<protein>
    <submittedName>
        <fullName evidence="3">Sporulation integral membrane protein YlbJ</fullName>
    </submittedName>
</protein>
<name>A0A1I2MZL8_9BACI</name>
<dbReference type="NCBIfam" id="TIGR02871">
    <property type="entry name" value="spore_ylbJ"/>
    <property type="match status" value="1"/>
</dbReference>
<reference evidence="4" key="1">
    <citation type="submission" date="2016-10" db="EMBL/GenBank/DDBJ databases">
        <authorList>
            <person name="Varghese N."/>
            <person name="Submissions S."/>
        </authorList>
    </citation>
    <scope>NUCLEOTIDE SEQUENCE [LARGE SCALE GENOMIC DNA]</scope>
    <source>
        <strain evidence="4">FP5</strain>
    </source>
</reference>
<feature type="transmembrane region" description="Helical" evidence="1">
    <location>
        <begin position="105"/>
        <end position="124"/>
    </location>
</feature>
<organism evidence="3 4">
    <name type="scientific">Halobacillus alkaliphilus</name>
    <dbReference type="NCBI Taxonomy" id="396056"/>
    <lineage>
        <taxon>Bacteria</taxon>
        <taxon>Bacillati</taxon>
        <taxon>Bacillota</taxon>
        <taxon>Bacilli</taxon>
        <taxon>Bacillales</taxon>
        <taxon>Bacillaceae</taxon>
        <taxon>Halobacillus</taxon>
    </lineage>
</organism>
<evidence type="ECO:0000256" key="1">
    <source>
        <dbReference type="SAM" id="Phobius"/>
    </source>
</evidence>
<dbReference type="OrthoDB" id="1645614at2"/>
<keyword evidence="1" id="KW-0812">Transmembrane</keyword>
<evidence type="ECO:0000313" key="3">
    <source>
        <dbReference type="EMBL" id="SFF94561.1"/>
    </source>
</evidence>
<feature type="domain" description="Nucleoside transporter/FeoB GTPase Gate" evidence="2">
    <location>
        <begin position="67"/>
        <end position="163"/>
    </location>
</feature>
<accession>A0A1I2MZL8</accession>